<evidence type="ECO:0000313" key="2">
    <source>
        <dbReference type="EMBL" id="KJA09201.1"/>
    </source>
</evidence>
<evidence type="ECO:0000256" key="1">
    <source>
        <dbReference type="SAM" id="MobiDB-lite"/>
    </source>
</evidence>
<organism evidence="2 3">
    <name type="scientific">Acidovorax temperans</name>
    <dbReference type="NCBI Taxonomy" id="80878"/>
    <lineage>
        <taxon>Bacteria</taxon>
        <taxon>Pseudomonadati</taxon>
        <taxon>Pseudomonadota</taxon>
        <taxon>Betaproteobacteria</taxon>
        <taxon>Burkholderiales</taxon>
        <taxon>Comamonadaceae</taxon>
        <taxon>Acidovorax</taxon>
    </lineage>
</organism>
<name>A0A0D7K4F6_9BURK</name>
<dbReference type="RefSeq" id="WP_044401797.1">
    <property type="nucleotide sequence ID" value="NZ_JXYQ01000069.1"/>
</dbReference>
<dbReference type="AlphaFoldDB" id="A0A0D7K4F6"/>
<proteinExistence type="predicted"/>
<dbReference type="PATRIC" id="fig|80878.5.peg.3486"/>
<keyword evidence="3" id="KW-1185">Reference proteome</keyword>
<gene>
    <name evidence="2" type="ORF">RP29_17760</name>
</gene>
<feature type="compositionally biased region" description="Basic and acidic residues" evidence="1">
    <location>
        <begin position="9"/>
        <end position="20"/>
    </location>
</feature>
<reference evidence="2 3" key="1">
    <citation type="submission" date="2014-12" db="EMBL/GenBank/DDBJ databases">
        <title>Isolation of bacteria from lake water.</title>
        <authorList>
            <person name="Sheng K.-Y."/>
            <person name="Chin P.-S."/>
            <person name="Chan K.-G."/>
            <person name="Tan G.S."/>
        </authorList>
    </citation>
    <scope>NUCLEOTIDE SEQUENCE [LARGE SCALE GENOMIC DNA]</scope>
    <source>
        <strain evidence="2 3">KY4</strain>
    </source>
</reference>
<sequence length="96" mass="10040">MIGITFTTRGHEEGSNRVRESSANLPGRVHLSMTACRGTRLIGLGLSHDFMAVQLEFSPDQARAIAAELLACADALNIAKAGAAHAPVVRSATGRA</sequence>
<protein>
    <submittedName>
        <fullName evidence="2">Uncharacterized protein</fullName>
    </submittedName>
</protein>
<dbReference type="Proteomes" id="UP000032566">
    <property type="component" value="Unassembled WGS sequence"/>
</dbReference>
<dbReference type="EMBL" id="JXYQ01000069">
    <property type="protein sequence ID" value="KJA09201.1"/>
    <property type="molecule type" value="Genomic_DNA"/>
</dbReference>
<evidence type="ECO:0000313" key="3">
    <source>
        <dbReference type="Proteomes" id="UP000032566"/>
    </source>
</evidence>
<dbReference type="OrthoDB" id="9918525at2"/>
<accession>A0A0D7K4F6</accession>
<comment type="caution">
    <text evidence="2">The sequence shown here is derived from an EMBL/GenBank/DDBJ whole genome shotgun (WGS) entry which is preliminary data.</text>
</comment>
<feature type="region of interest" description="Disordered" evidence="1">
    <location>
        <begin position="1"/>
        <end position="22"/>
    </location>
</feature>